<dbReference type="SUPFAM" id="SSF53383">
    <property type="entry name" value="PLP-dependent transferases"/>
    <property type="match status" value="1"/>
</dbReference>
<comment type="similarity">
    <text evidence="1">In the C-terminal section; belongs to the class-I pyridoxal-phosphate-dependent aminotransferase family.</text>
</comment>
<dbReference type="SUPFAM" id="SSF46785">
    <property type="entry name" value="Winged helix' DNA-binding domain"/>
    <property type="match status" value="1"/>
</dbReference>
<sequence length="496" mass="54578">MQVTVSVVMAGFPIKKTMSTLSAAMTHQINNLSPLDPSSPEPIYRQIYWRFRAAITDGVLTPGERIPAARALAKELGLARGTIDTAYSLLTAEGYIQSRGQAGTVVAPGIDVRALSARPERTSGSMASAAIRHKAPVLPFQMALPALDAFPRKIWAQIGARCVRATRIQDMANPSVYGLESLRSAIATYLQVARGITCSPAQVFITSGYRNTLSLVAYALLEPGDRVLVEDPGYLPTRQLLEQLQMDVAPVAVDRDGMRVEDAVRDSAGARAAVVTPAHQSPLCVSLSLPRRLQLLEWASREHAWIVEDDYDGEYRYISRPLPALKSLDRDGRVLYCGTFSKVLFPGIRLAYLIVPPAQVERFEQVSQIFLGGCPELTQAIVATFVTEGHFARHIQRMRKLYGERREMTAQGLRKALGDRIRIDAQPGGMHLILRLTAQQSDRLLVERLQQAGIYAEALSDWSIEGKADSALLLGFANIDCEDSAEQLGRRILELM</sequence>
<evidence type="ECO:0000256" key="1">
    <source>
        <dbReference type="ARBA" id="ARBA00005384"/>
    </source>
</evidence>
<keyword evidence="4" id="KW-0238">DNA-binding</keyword>
<organism evidence="6 7">
    <name type="scientific">Pseudomonas fluorescens</name>
    <dbReference type="NCBI Taxonomy" id="294"/>
    <lineage>
        <taxon>Bacteria</taxon>
        <taxon>Pseudomonadati</taxon>
        <taxon>Pseudomonadota</taxon>
        <taxon>Gammaproteobacteria</taxon>
        <taxon>Pseudomonadales</taxon>
        <taxon>Pseudomonadaceae</taxon>
        <taxon>Pseudomonas</taxon>
    </lineage>
</organism>
<protein>
    <submittedName>
        <fullName evidence="6">HTH-type transcriptional regulatory protein GabR</fullName>
    </submittedName>
</protein>
<dbReference type="GO" id="GO:0003677">
    <property type="term" value="F:DNA binding"/>
    <property type="evidence" value="ECO:0007669"/>
    <property type="project" value="UniProtKB-KW"/>
</dbReference>
<dbReference type="EMBL" id="CABVHU010000034">
    <property type="protein sequence ID" value="VVO45089.1"/>
    <property type="molecule type" value="Genomic_DNA"/>
</dbReference>
<accession>A0A5E7UUU7</accession>
<evidence type="ECO:0000256" key="4">
    <source>
        <dbReference type="ARBA" id="ARBA00023125"/>
    </source>
</evidence>
<name>A0A5E7UUU7_PSEFL</name>
<evidence type="ECO:0000313" key="6">
    <source>
        <dbReference type="EMBL" id="VVO45089.1"/>
    </source>
</evidence>
<dbReference type="Gene3D" id="1.10.10.10">
    <property type="entry name" value="Winged helix-like DNA-binding domain superfamily/Winged helix DNA-binding domain"/>
    <property type="match status" value="1"/>
</dbReference>
<dbReference type="GO" id="GO:0030170">
    <property type="term" value="F:pyridoxal phosphate binding"/>
    <property type="evidence" value="ECO:0007669"/>
    <property type="project" value="InterPro"/>
</dbReference>
<evidence type="ECO:0000256" key="5">
    <source>
        <dbReference type="ARBA" id="ARBA00023163"/>
    </source>
</evidence>
<dbReference type="InterPro" id="IPR051446">
    <property type="entry name" value="HTH_trans_reg/aminotransferase"/>
</dbReference>
<evidence type="ECO:0000313" key="7">
    <source>
        <dbReference type="Proteomes" id="UP000409037"/>
    </source>
</evidence>
<dbReference type="Gene3D" id="3.40.640.10">
    <property type="entry name" value="Type I PLP-dependent aspartate aminotransferase-like (Major domain)"/>
    <property type="match status" value="1"/>
</dbReference>
<reference evidence="6 7" key="1">
    <citation type="submission" date="2019-09" db="EMBL/GenBank/DDBJ databases">
        <authorList>
            <person name="Chandra G."/>
            <person name="Truman W A."/>
        </authorList>
    </citation>
    <scope>NUCLEOTIDE SEQUENCE [LARGE SCALE GENOMIC DNA]</scope>
    <source>
        <strain evidence="6">PS833</strain>
    </source>
</reference>
<keyword evidence="3" id="KW-0805">Transcription regulation</keyword>
<dbReference type="Pfam" id="PF00155">
    <property type="entry name" value="Aminotran_1_2"/>
    <property type="match status" value="1"/>
</dbReference>
<dbReference type="PROSITE" id="PS50949">
    <property type="entry name" value="HTH_GNTR"/>
    <property type="match status" value="1"/>
</dbReference>
<keyword evidence="5" id="KW-0804">Transcription</keyword>
<dbReference type="InterPro" id="IPR036390">
    <property type="entry name" value="WH_DNA-bd_sf"/>
</dbReference>
<dbReference type="PANTHER" id="PTHR46577:SF1">
    <property type="entry name" value="HTH-TYPE TRANSCRIPTIONAL REGULATORY PROTEIN GABR"/>
    <property type="match status" value="1"/>
</dbReference>
<evidence type="ECO:0000256" key="2">
    <source>
        <dbReference type="ARBA" id="ARBA00022898"/>
    </source>
</evidence>
<dbReference type="CDD" id="cd00609">
    <property type="entry name" value="AAT_like"/>
    <property type="match status" value="1"/>
</dbReference>
<dbReference type="InterPro" id="IPR036388">
    <property type="entry name" value="WH-like_DNA-bd_sf"/>
</dbReference>
<dbReference type="GO" id="GO:0003700">
    <property type="term" value="F:DNA-binding transcription factor activity"/>
    <property type="evidence" value="ECO:0007669"/>
    <property type="project" value="InterPro"/>
</dbReference>
<keyword evidence="2" id="KW-0663">Pyridoxal phosphate</keyword>
<proteinExistence type="inferred from homology"/>
<dbReference type="CDD" id="cd07377">
    <property type="entry name" value="WHTH_GntR"/>
    <property type="match status" value="1"/>
</dbReference>
<dbReference type="InterPro" id="IPR000524">
    <property type="entry name" value="Tscrpt_reg_HTH_GntR"/>
</dbReference>
<dbReference type="AlphaFoldDB" id="A0A5E7UUU7"/>
<dbReference type="InterPro" id="IPR015424">
    <property type="entry name" value="PyrdxlP-dep_Trfase"/>
</dbReference>
<evidence type="ECO:0000256" key="3">
    <source>
        <dbReference type="ARBA" id="ARBA00023015"/>
    </source>
</evidence>
<dbReference type="SMART" id="SM00345">
    <property type="entry name" value="HTH_GNTR"/>
    <property type="match status" value="1"/>
</dbReference>
<gene>
    <name evidence="6" type="primary">gabR_5</name>
    <name evidence="6" type="ORF">PS833_06578</name>
</gene>
<dbReference type="PANTHER" id="PTHR46577">
    <property type="entry name" value="HTH-TYPE TRANSCRIPTIONAL REGULATORY PROTEIN GABR"/>
    <property type="match status" value="1"/>
</dbReference>
<dbReference type="Proteomes" id="UP000409037">
    <property type="component" value="Unassembled WGS sequence"/>
</dbReference>
<dbReference type="InterPro" id="IPR015421">
    <property type="entry name" value="PyrdxlP-dep_Trfase_major"/>
</dbReference>
<dbReference type="Pfam" id="PF00392">
    <property type="entry name" value="GntR"/>
    <property type="match status" value="1"/>
</dbReference>
<dbReference type="InterPro" id="IPR004839">
    <property type="entry name" value="Aminotransferase_I/II_large"/>
</dbReference>